<accession>A0AAW2JME7</accession>
<sequence>MGYRLKYLPVTYLGVPLYKGNRKACLFDPIISQIRSLLQGWAMTNLSHGGRHIHWASSENVCFLVAEGGLGIRGLADYVRAFSMILWWRFRLRSSLWLEFLHGRYCRNLHPTLVPYNQKHSAVWHRLCHIRDVVEPFVFWTLGHGSVSFWHDNWFGEKPLARIVHRESYTLKPVHYYWHEGEWNVPKIFMIVPTHIAYAICQIPIAAGQVDKIV</sequence>
<reference evidence="1" key="2">
    <citation type="journal article" date="2024" name="Plant">
        <title>Genomic evolution and insights into agronomic trait innovations of Sesamum species.</title>
        <authorList>
            <person name="Miao H."/>
            <person name="Wang L."/>
            <person name="Qu L."/>
            <person name="Liu H."/>
            <person name="Sun Y."/>
            <person name="Le M."/>
            <person name="Wang Q."/>
            <person name="Wei S."/>
            <person name="Zheng Y."/>
            <person name="Lin W."/>
            <person name="Duan Y."/>
            <person name="Cao H."/>
            <person name="Xiong S."/>
            <person name="Wang X."/>
            <person name="Wei L."/>
            <person name="Li C."/>
            <person name="Ma Q."/>
            <person name="Ju M."/>
            <person name="Zhao R."/>
            <person name="Li G."/>
            <person name="Mu C."/>
            <person name="Tian Q."/>
            <person name="Mei H."/>
            <person name="Zhang T."/>
            <person name="Gao T."/>
            <person name="Zhang H."/>
        </authorList>
    </citation>
    <scope>NUCLEOTIDE SEQUENCE</scope>
    <source>
        <strain evidence="1">G02</strain>
    </source>
</reference>
<dbReference type="EMBL" id="JACGWJ010000132">
    <property type="protein sequence ID" value="KAL0294788.1"/>
    <property type="molecule type" value="Genomic_DNA"/>
</dbReference>
<gene>
    <name evidence="1" type="ORF">Sradi_6868200</name>
</gene>
<organism evidence="1">
    <name type="scientific">Sesamum radiatum</name>
    <name type="common">Black benniseed</name>
    <dbReference type="NCBI Taxonomy" id="300843"/>
    <lineage>
        <taxon>Eukaryota</taxon>
        <taxon>Viridiplantae</taxon>
        <taxon>Streptophyta</taxon>
        <taxon>Embryophyta</taxon>
        <taxon>Tracheophyta</taxon>
        <taxon>Spermatophyta</taxon>
        <taxon>Magnoliopsida</taxon>
        <taxon>eudicotyledons</taxon>
        <taxon>Gunneridae</taxon>
        <taxon>Pentapetalae</taxon>
        <taxon>asterids</taxon>
        <taxon>lamiids</taxon>
        <taxon>Lamiales</taxon>
        <taxon>Pedaliaceae</taxon>
        <taxon>Sesamum</taxon>
    </lineage>
</organism>
<protein>
    <submittedName>
        <fullName evidence="1">Uncharacterized protein</fullName>
    </submittedName>
</protein>
<proteinExistence type="predicted"/>
<evidence type="ECO:0000313" key="1">
    <source>
        <dbReference type="EMBL" id="KAL0294788.1"/>
    </source>
</evidence>
<name>A0AAW2JME7_SESRA</name>
<dbReference type="AlphaFoldDB" id="A0AAW2JME7"/>
<dbReference type="PANTHER" id="PTHR33116:SF80">
    <property type="entry name" value="REVERSE TRANSCRIPTASE ZINC-BINDING DOMAIN-CONTAINING PROTEIN"/>
    <property type="match status" value="1"/>
</dbReference>
<dbReference type="PANTHER" id="PTHR33116">
    <property type="entry name" value="REVERSE TRANSCRIPTASE ZINC-BINDING DOMAIN-CONTAINING PROTEIN-RELATED-RELATED"/>
    <property type="match status" value="1"/>
</dbReference>
<comment type="caution">
    <text evidence="1">The sequence shown here is derived from an EMBL/GenBank/DDBJ whole genome shotgun (WGS) entry which is preliminary data.</text>
</comment>
<reference evidence="1" key="1">
    <citation type="submission" date="2020-06" db="EMBL/GenBank/DDBJ databases">
        <authorList>
            <person name="Li T."/>
            <person name="Hu X."/>
            <person name="Zhang T."/>
            <person name="Song X."/>
            <person name="Zhang H."/>
            <person name="Dai N."/>
            <person name="Sheng W."/>
            <person name="Hou X."/>
            <person name="Wei L."/>
        </authorList>
    </citation>
    <scope>NUCLEOTIDE SEQUENCE</scope>
    <source>
        <strain evidence="1">G02</strain>
        <tissue evidence="1">Leaf</tissue>
    </source>
</reference>